<keyword evidence="4" id="KW-0547">Nucleotide-binding</keyword>
<evidence type="ECO:0000313" key="10">
    <source>
        <dbReference type="EMBL" id="GIE54102.1"/>
    </source>
</evidence>
<keyword evidence="11" id="KW-1185">Reference proteome</keyword>
<dbReference type="SUPFAM" id="SSF111331">
    <property type="entry name" value="NAD kinase/diacylglycerol kinase-like"/>
    <property type="match status" value="1"/>
</dbReference>
<evidence type="ECO:0000256" key="2">
    <source>
        <dbReference type="ARBA" id="ARBA00005983"/>
    </source>
</evidence>
<proteinExistence type="inferred from homology"/>
<dbReference type="GO" id="GO:0005886">
    <property type="term" value="C:plasma membrane"/>
    <property type="evidence" value="ECO:0007669"/>
    <property type="project" value="TreeGrafter"/>
</dbReference>
<dbReference type="EMBL" id="BOMQ01000095">
    <property type="protein sequence ID" value="GIE54102.1"/>
    <property type="molecule type" value="Genomic_DNA"/>
</dbReference>
<dbReference type="AlphaFoldDB" id="A0A919JRH2"/>
<evidence type="ECO:0000256" key="8">
    <source>
        <dbReference type="ARBA" id="ARBA00023264"/>
    </source>
</evidence>
<evidence type="ECO:0000256" key="6">
    <source>
        <dbReference type="ARBA" id="ARBA00022840"/>
    </source>
</evidence>
<protein>
    <recommendedName>
        <fullName evidence="9">DAGKc domain-containing protein</fullName>
    </recommendedName>
</protein>
<keyword evidence="3" id="KW-0808">Transferase</keyword>
<accession>A0A919JRH2</accession>
<reference evidence="10" key="1">
    <citation type="submission" date="2021-01" db="EMBL/GenBank/DDBJ databases">
        <title>Whole genome shotgun sequence of Actinoplanes nipponensis NBRC 14063.</title>
        <authorList>
            <person name="Komaki H."/>
            <person name="Tamura T."/>
        </authorList>
    </citation>
    <scope>NUCLEOTIDE SEQUENCE</scope>
    <source>
        <strain evidence="10">NBRC 14063</strain>
    </source>
</reference>
<dbReference type="InterPro" id="IPR045540">
    <property type="entry name" value="YegS/DAGK_C"/>
</dbReference>
<dbReference type="PANTHER" id="PTHR12358:SF106">
    <property type="entry name" value="LIPID KINASE YEGS"/>
    <property type="match status" value="1"/>
</dbReference>
<dbReference type="RefSeq" id="WP_203776628.1">
    <property type="nucleotide sequence ID" value="NZ_BAAAYJ010000021.1"/>
</dbReference>
<dbReference type="Pfam" id="PF19279">
    <property type="entry name" value="YegS_C"/>
    <property type="match status" value="1"/>
</dbReference>
<evidence type="ECO:0000256" key="7">
    <source>
        <dbReference type="ARBA" id="ARBA00023209"/>
    </source>
</evidence>
<dbReference type="PANTHER" id="PTHR12358">
    <property type="entry name" value="SPHINGOSINE KINASE"/>
    <property type="match status" value="1"/>
</dbReference>
<comment type="cofactor">
    <cofactor evidence="1">
        <name>Mg(2+)</name>
        <dbReference type="ChEBI" id="CHEBI:18420"/>
    </cofactor>
</comment>
<comment type="caution">
    <text evidence="10">The sequence shown here is derived from an EMBL/GenBank/DDBJ whole genome shotgun (WGS) entry which is preliminary data.</text>
</comment>
<dbReference type="Proteomes" id="UP000647172">
    <property type="component" value="Unassembled WGS sequence"/>
</dbReference>
<organism evidence="10 11">
    <name type="scientific">Actinoplanes nipponensis</name>
    <dbReference type="NCBI Taxonomy" id="135950"/>
    <lineage>
        <taxon>Bacteria</taxon>
        <taxon>Bacillati</taxon>
        <taxon>Actinomycetota</taxon>
        <taxon>Actinomycetes</taxon>
        <taxon>Micromonosporales</taxon>
        <taxon>Micromonosporaceae</taxon>
        <taxon>Actinoplanes</taxon>
    </lineage>
</organism>
<dbReference type="InterPro" id="IPR050187">
    <property type="entry name" value="Lipid_Phosphate_FormReg"/>
</dbReference>
<keyword evidence="5" id="KW-0418">Kinase</keyword>
<evidence type="ECO:0000256" key="5">
    <source>
        <dbReference type="ARBA" id="ARBA00022777"/>
    </source>
</evidence>
<gene>
    <name evidence="10" type="ORF">Ani05nite_76360</name>
</gene>
<dbReference type="GO" id="GO:0016301">
    <property type="term" value="F:kinase activity"/>
    <property type="evidence" value="ECO:0007669"/>
    <property type="project" value="UniProtKB-KW"/>
</dbReference>
<keyword evidence="6" id="KW-0067">ATP-binding</keyword>
<evidence type="ECO:0000256" key="4">
    <source>
        <dbReference type="ARBA" id="ARBA00022741"/>
    </source>
</evidence>
<evidence type="ECO:0000256" key="3">
    <source>
        <dbReference type="ARBA" id="ARBA00022679"/>
    </source>
</evidence>
<sequence>MSRDVFTAVVNPAAGAGAAAGRITRLARALREDGAAVTVTYSRALGHATELAADAAARGHTVLAVGGDGLAGAVAAGVVGTAAELAVVPAGRGNDLARAVALPAGPAAAAAALRTLPSHAVDVAEAAGRVVVGSVCAGIDAAANDLANRRRLPRRPIAYQLAGLAVLARWRPVDYTLTVDGETVSFTGHAVVVANAPWYGGGLPIAPGARLDDGLLDLVTVGALSRRHMLGALAALRRGTHLGRPGIAARRIREITIGASRPLPVYADGEPLGRGQITVRVRPAALRLIGAPEPAADPVG</sequence>
<name>A0A919JRH2_9ACTN</name>
<dbReference type="Gene3D" id="3.40.50.10330">
    <property type="entry name" value="Probable inorganic polyphosphate/atp-NAD kinase, domain 1"/>
    <property type="match status" value="1"/>
</dbReference>
<keyword evidence="7" id="KW-0443">Lipid metabolism</keyword>
<keyword evidence="8" id="KW-1208">Phospholipid metabolism</keyword>
<keyword evidence="7" id="KW-0444">Lipid biosynthesis</keyword>
<comment type="similarity">
    <text evidence="2">Belongs to the diacylglycerol/lipid kinase family.</text>
</comment>
<dbReference type="GO" id="GO:0005524">
    <property type="term" value="F:ATP binding"/>
    <property type="evidence" value="ECO:0007669"/>
    <property type="project" value="UniProtKB-KW"/>
</dbReference>
<dbReference type="InterPro" id="IPR016064">
    <property type="entry name" value="NAD/diacylglycerol_kinase_sf"/>
</dbReference>
<dbReference type="Gene3D" id="2.60.200.40">
    <property type="match status" value="1"/>
</dbReference>
<dbReference type="InterPro" id="IPR001206">
    <property type="entry name" value="Diacylglycerol_kinase_cat_dom"/>
</dbReference>
<dbReference type="PROSITE" id="PS50146">
    <property type="entry name" value="DAGK"/>
    <property type="match status" value="1"/>
</dbReference>
<dbReference type="GO" id="GO:0008654">
    <property type="term" value="P:phospholipid biosynthetic process"/>
    <property type="evidence" value="ECO:0007669"/>
    <property type="project" value="UniProtKB-KW"/>
</dbReference>
<evidence type="ECO:0000256" key="1">
    <source>
        <dbReference type="ARBA" id="ARBA00001946"/>
    </source>
</evidence>
<evidence type="ECO:0000313" key="11">
    <source>
        <dbReference type="Proteomes" id="UP000647172"/>
    </source>
</evidence>
<dbReference type="SMART" id="SM00046">
    <property type="entry name" value="DAGKc"/>
    <property type="match status" value="1"/>
</dbReference>
<dbReference type="InterPro" id="IPR017438">
    <property type="entry name" value="ATP-NAD_kinase_N"/>
</dbReference>
<keyword evidence="7" id="KW-0594">Phospholipid biosynthesis</keyword>
<evidence type="ECO:0000259" key="9">
    <source>
        <dbReference type="PROSITE" id="PS50146"/>
    </source>
</evidence>
<feature type="domain" description="DAGKc" evidence="9">
    <location>
        <begin position="1"/>
        <end position="130"/>
    </location>
</feature>
<dbReference type="Pfam" id="PF00781">
    <property type="entry name" value="DAGK_cat"/>
    <property type="match status" value="1"/>
</dbReference>